<gene>
    <name evidence="1" type="ORF">DUNSADRAFT_8883</name>
</gene>
<name>A0ABQ7GIK7_DUNSA</name>
<keyword evidence="2" id="KW-1185">Reference proteome</keyword>
<dbReference type="Proteomes" id="UP000815325">
    <property type="component" value="Unassembled WGS sequence"/>
</dbReference>
<sequence length="92" mass="10205">MPVAVCKLAGRRACQAHKPIRPPTLEFQPLALEAAVRVNARVASVAGQQRGQQRVHMHHPGLSTMKRNFRIQKCFASLYGRSGVQCPFQGQK</sequence>
<reference evidence="1" key="1">
    <citation type="submission" date="2017-08" db="EMBL/GenBank/DDBJ databases">
        <authorList>
            <person name="Polle J.E."/>
            <person name="Barry K."/>
            <person name="Cushman J."/>
            <person name="Schmutz J."/>
            <person name="Tran D."/>
            <person name="Hathwaick L.T."/>
            <person name="Yim W.C."/>
            <person name="Jenkins J."/>
            <person name="Mckie-Krisberg Z.M."/>
            <person name="Prochnik S."/>
            <person name="Lindquist E."/>
            <person name="Dockter R.B."/>
            <person name="Adam C."/>
            <person name="Molina H."/>
            <person name="Bunkerborg J."/>
            <person name="Jin E."/>
            <person name="Buchheim M."/>
            <person name="Magnuson J."/>
        </authorList>
    </citation>
    <scope>NUCLEOTIDE SEQUENCE</scope>
    <source>
        <strain evidence="1">CCAP 19/18</strain>
    </source>
</reference>
<accession>A0ABQ7GIK7</accession>
<proteinExistence type="predicted"/>
<dbReference type="EMBL" id="MU069755">
    <property type="protein sequence ID" value="KAF5834455.1"/>
    <property type="molecule type" value="Genomic_DNA"/>
</dbReference>
<evidence type="ECO:0008006" key="3">
    <source>
        <dbReference type="Google" id="ProtNLM"/>
    </source>
</evidence>
<comment type="caution">
    <text evidence="1">The sequence shown here is derived from an EMBL/GenBank/DDBJ whole genome shotgun (WGS) entry which is preliminary data.</text>
</comment>
<evidence type="ECO:0000313" key="1">
    <source>
        <dbReference type="EMBL" id="KAF5834455.1"/>
    </source>
</evidence>
<protein>
    <recommendedName>
        <fullName evidence="3">Encoded protein</fullName>
    </recommendedName>
</protein>
<evidence type="ECO:0000313" key="2">
    <source>
        <dbReference type="Proteomes" id="UP000815325"/>
    </source>
</evidence>
<organism evidence="1 2">
    <name type="scientific">Dunaliella salina</name>
    <name type="common">Green alga</name>
    <name type="synonym">Protococcus salinus</name>
    <dbReference type="NCBI Taxonomy" id="3046"/>
    <lineage>
        <taxon>Eukaryota</taxon>
        <taxon>Viridiplantae</taxon>
        <taxon>Chlorophyta</taxon>
        <taxon>core chlorophytes</taxon>
        <taxon>Chlorophyceae</taxon>
        <taxon>CS clade</taxon>
        <taxon>Chlamydomonadales</taxon>
        <taxon>Dunaliellaceae</taxon>
        <taxon>Dunaliella</taxon>
    </lineage>
</organism>